<dbReference type="GO" id="GO:0005524">
    <property type="term" value="F:ATP binding"/>
    <property type="evidence" value="ECO:0007669"/>
    <property type="project" value="UniProtKB-UniRule"/>
</dbReference>
<evidence type="ECO:0000256" key="5">
    <source>
        <dbReference type="ARBA" id="ARBA00022801"/>
    </source>
</evidence>
<dbReference type="InterPro" id="IPR042115">
    <property type="entry name" value="PriA_3primeBD_sf"/>
</dbReference>
<keyword evidence="3 12" id="KW-0479">Metal-binding</keyword>
<dbReference type="SUPFAM" id="SSF52540">
    <property type="entry name" value="P-loop containing nucleoside triphosphate hydrolases"/>
    <property type="match status" value="1"/>
</dbReference>
<keyword evidence="8 12" id="KW-0067">ATP-binding</keyword>
<comment type="caution">
    <text evidence="15">The sequence shown here is derived from an EMBL/GenBank/DDBJ whole genome shotgun (WGS) entry which is preliminary data.</text>
</comment>
<protein>
    <recommendedName>
        <fullName evidence="12">Replication restart protein PriA</fullName>
    </recommendedName>
    <alternativeName>
        <fullName evidence="12">ATP-dependent DNA helicase PriA</fullName>
        <ecNumber evidence="12">5.6.2.4</ecNumber>
    </alternativeName>
    <alternativeName>
        <fullName evidence="12">DNA 3'-5' helicase PriA</fullName>
    </alternativeName>
</protein>
<feature type="domain" description="Helicase C-terminal" evidence="14">
    <location>
        <begin position="549"/>
        <end position="714"/>
    </location>
</feature>
<feature type="binding site" evidence="12">
    <location>
        <position position="565"/>
    </location>
    <ligand>
        <name>Zn(2+)</name>
        <dbReference type="ChEBI" id="CHEBI:29105"/>
        <label>1</label>
    </ligand>
</feature>
<dbReference type="GO" id="GO:0006310">
    <property type="term" value="P:DNA recombination"/>
    <property type="evidence" value="ECO:0007669"/>
    <property type="project" value="InterPro"/>
</dbReference>
<evidence type="ECO:0000256" key="12">
    <source>
        <dbReference type="HAMAP-Rule" id="MF_00983"/>
    </source>
</evidence>
<evidence type="ECO:0000256" key="3">
    <source>
        <dbReference type="ARBA" id="ARBA00022723"/>
    </source>
</evidence>
<feature type="binding site" evidence="12">
    <location>
        <position position="555"/>
    </location>
    <ligand>
        <name>Zn(2+)</name>
        <dbReference type="ChEBI" id="CHEBI:29105"/>
        <label>2</label>
    </ligand>
</feature>
<comment type="subunit">
    <text evidence="12">Component of the replication restart primosome.</text>
</comment>
<feature type="domain" description="Helicase ATP-binding" evidence="13">
    <location>
        <begin position="297"/>
        <end position="463"/>
    </location>
</feature>
<dbReference type="Proteomes" id="UP000465601">
    <property type="component" value="Unassembled WGS sequence"/>
</dbReference>
<dbReference type="GO" id="GO:1990077">
    <property type="term" value="C:primosome complex"/>
    <property type="evidence" value="ECO:0007669"/>
    <property type="project" value="UniProtKB-UniRule"/>
</dbReference>
<dbReference type="RefSeq" id="WP_151864467.1">
    <property type="nucleotide sequence ID" value="NZ_WBZB01000004.1"/>
</dbReference>
<dbReference type="OrthoDB" id="9759544at2"/>
<comment type="similarity">
    <text evidence="12">Belongs to the helicase family. PriA subfamily.</text>
</comment>
<keyword evidence="10 12" id="KW-0413">Isomerase</keyword>
<dbReference type="GO" id="GO:0006270">
    <property type="term" value="P:DNA replication initiation"/>
    <property type="evidence" value="ECO:0007669"/>
    <property type="project" value="TreeGrafter"/>
</dbReference>
<keyword evidence="4 12" id="KW-0547">Nucleotide-binding</keyword>
<dbReference type="SMART" id="SM00487">
    <property type="entry name" value="DEXDc"/>
    <property type="match status" value="1"/>
</dbReference>
<evidence type="ECO:0000256" key="7">
    <source>
        <dbReference type="ARBA" id="ARBA00022833"/>
    </source>
</evidence>
<dbReference type="PANTHER" id="PTHR30580:SF0">
    <property type="entry name" value="PRIMOSOMAL PROTEIN N"/>
    <property type="match status" value="1"/>
</dbReference>
<keyword evidence="2 12" id="KW-0235">DNA replication</keyword>
<dbReference type="NCBIfam" id="NF004066">
    <property type="entry name" value="PRK05580.1-3"/>
    <property type="match status" value="1"/>
</dbReference>
<comment type="function">
    <text evidence="12">Initiates the restart of stalled replication forks, which reloads the replicative helicase on sites other than the origin of replication. Recognizes and binds to abandoned replication forks and remodels them to uncover a helicase loading site. Promotes assembly of the primosome at these replication forks.</text>
</comment>
<keyword evidence="5 12" id="KW-0378">Hydrolase</keyword>
<dbReference type="FunFam" id="3.40.50.300:FF:000489">
    <property type="entry name" value="Primosome assembly protein PriA"/>
    <property type="match status" value="1"/>
</dbReference>
<evidence type="ECO:0000256" key="4">
    <source>
        <dbReference type="ARBA" id="ARBA00022741"/>
    </source>
</evidence>
<dbReference type="AlphaFoldDB" id="A0A833MBD8"/>
<dbReference type="CDD" id="cd17929">
    <property type="entry name" value="DEXHc_priA"/>
    <property type="match status" value="1"/>
</dbReference>
<dbReference type="Pfam" id="PF17764">
    <property type="entry name" value="PriA_3primeBD"/>
    <property type="match status" value="1"/>
</dbReference>
<evidence type="ECO:0000259" key="14">
    <source>
        <dbReference type="PROSITE" id="PS51194"/>
    </source>
</evidence>
<proteinExistence type="inferred from homology"/>
<gene>
    <name evidence="12 15" type="primary">priA</name>
    <name evidence="15" type="ORF">F8153_00910</name>
</gene>
<dbReference type="PROSITE" id="PS51192">
    <property type="entry name" value="HELICASE_ATP_BIND_1"/>
    <property type="match status" value="1"/>
</dbReference>
<keyword evidence="9 12" id="KW-0238">DNA-binding</keyword>
<feature type="binding site" evidence="12">
    <location>
        <position position="525"/>
    </location>
    <ligand>
        <name>Zn(2+)</name>
        <dbReference type="ChEBI" id="CHEBI:29105"/>
        <label>1</label>
    </ligand>
</feature>
<dbReference type="GO" id="GO:0006302">
    <property type="term" value="P:double-strand break repair"/>
    <property type="evidence" value="ECO:0007669"/>
    <property type="project" value="InterPro"/>
</dbReference>
<dbReference type="EC" id="5.6.2.4" evidence="12"/>
<dbReference type="GO" id="GO:0016787">
    <property type="term" value="F:hydrolase activity"/>
    <property type="evidence" value="ECO:0007669"/>
    <property type="project" value="UniProtKB-KW"/>
</dbReference>
<dbReference type="GO" id="GO:0043138">
    <property type="term" value="F:3'-5' DNA helicase activity"/>
    <property type="evidence" value="ECO:0007669"/>
    <property type="project" value="UniProtKB-EC"/>
</dbReference>
<dbReference type="InterPro" id="IPR005259">
    <property type="entry name" value="PriA"/>
</dbReference>
<dbReference type="InterPro" id="IPR014001">
    <property type="entry name" value="Helicase_ATP-bd"/>
</dbReference>
<dbReference type="InterPro" id="IPR041222">
    <property type="entry name" value="PriA_3primeBD"/>
</dbReference>
<feature type="binding site" evidence="12">
    <location>
        <position position="552"/>
    </location>
    <ligand>
        <name>Zn(2+)</name>
        <dbReference type="ChEBI" id="CHEBI:29105"/>
        <label>2</label>
    </ligand>
</feature>
<keyword evidence="6 12" id="KW-0347">Helicase</keyword>
<dbReference type="GO" id="GO:0006269">
    <property type="term" value="P:DNA replication, synthesis of primer"/>
    <property type="evidence" value="ECO:0007669"/>
    <property type="project" value="UniProtKB-KW"/>
</dbReference>
<feature type="binding site" evidence="12">
    <location>
        <position position="534"/>
    </location>
    <ligand>
        <name>Zn(2+)</name>
        <dbReference type="ChEBI" id="CHEBI:29105"/>
        <label>2</label>
    </ligand>
</feature>
<reference evidence="15 16" key="1">
    <citation type="submission" date="2019-10" db="EMBL/GenBank/DDBJ databases">
        <title>Alkaliphilus serpentinus sp. nov. and Alkaliphilus pronyensis sp. nov., two novel anaerobic alkaliphilic species isolated from the serpentinized-hosted hydrothermal field of the Prony Bay (New Caledonia).</title>
        <authorList>
            <person name="Postec A."/>
        </authorList>
    </citation>
    <scope>NUCLEOTIDE SEQUENCE [LARGE SCALE GENOMIC DNA]</scope>
    <source>
        <strain evidence="15 16">LacT</strain>
    </source>
</reference>
<dbReference type="Gene3D" id="3.40.50.300">
    <property type="entry name" value="P-loop containing nucleotide triphosphate hydrolases"/>
    <property type="match status" value="2"/>
</dbReference>
<evidence type="ECO:0000256" key="10">
    <source>
        <dbReference type="ARBA" id="ARBA00023235"/>
    </source>
</evidence>
<evidence type="ECO:0000313" key="16">
    <source>
        <dbReference type="Proteomes" id="UP000465601"/>
    </source>
</evidence>
<dbReference type="PROSITE" id="PS51194">
    <property type="entry name" value="HELICASE_CTER"/>
    <property type="match status" value="1"/>
</dbReference>
<evidence type="ECO:0000256" key="1">
    <source>
        <dbReference type="ARBA" id="ARBA00022515"/>
    </source>
</evidence>
<dbReference type="SMART" id="SM00490">
    <property type="entry name" value="HELICc"/>
    <property type="match status" value="1"/>
</dbReference>
<dbReference type="GO" id="GO:0003677">
    <property type="term" value="F:DNA binding"/>
    <property type="evidence" value="ECO:0007669"/>
    <property type="project" value="UniProtKB-UniRule"/>
</dbReference>
<dbReference type="Pfam" id="PF00271">
    <property type="entry name" value="Helicase_C"/>
    <property type="match status" value="1"/>
</dbReference>
<comment type="catalytic activity">
    <reaction evidence="11 12">
        <text>ATP + H2O = ADP + phosphate + H(+)</text>
        <dbReference type="Rhea" id="RHEA:13065"/>
        <dbReference type="ChEBI" id="CHEBI:15377"/>
        <dbReference type="ChEBI" id="CHEBI:15378"/>
        <dbReference type="ChEBI" id="CHEBI:30616"/>
        <dbReference type="ChEBI" id="CHEBI:43474"/>
        <dbReference type="ChEBI" id="CHEBI:456216"/>
        <dbReference type="EC" id="5.6.2.4"/>
    </reaction>
</comment>
<accession>A0A833MBD8</accession>
<dbReference type="NCBIfam" id="TIGR00595">
    <property type="entry name" value="priA"/>
    <property type="match status" value="1"/>
</dbReference>
<dbReference type="InterPro" id="IPR011545">
    <property type="entry name" value="DEAD/DEAH_box_helicase_dom"/>
</dbReference>
<dbReference type="Pfam" id="PF18319">
    <property type="entry name" value="Zn_ribbon_PriA"/>
    <property type="match status" value="1"/>
</dbReference>
<dbReference type="InterPro" id="IPR027417">
    <property type="entry name" value="P-loop_NTPase"/>
</dbReference>
<dbReference type="InterPro" id="IPR040498">
    <property type="entry name" value="PriA_CRR"/>
</dbReference>
<dbReference type="InterPro" id="IPR001650">
    <property type="entry name" value="Helicase_C-like"/>
</dbReference>
<evidence type="ECO:0000256" key="2">
    <source>
        <dbReference type="ARBA" id="ARBA00022705"/>
    </source>
</evidence>
<dbReference type="HAMAP" id="MF_00983">
    <property type="entry name" value="PriA"/>
    <property type="match status" value="1"/>
</dbReference>
<evidence type="ECO:0000256" key="11">
    <source>
        <dbReference type="ARBA" id="ARBA00048988"/>
    </source>
</evidence>
<dbReference type="PANTHER" id="PTHR30580">
    <property type="entry name" value="PRIMOSOMAL PROTEIN N"/>
    <property type="match status" value="1"/>
</dbReference>
<dbReference type="GO" id="GO:0008270">
    <property type="term" value="F:zinc ion binding"/>
    <property type="evidence" value="ECO:0007669"/>
    <property type="project" value="UniProtKB-UniRule"/>
</dbReference>
<dbReference type="EMBL" id="WBZB01000004">
    <property type="protein sequence ID" value="KAB3533142.1"/>
    <property type="molecule type" value="Genomic_DNA"/>
</dbReference>
<feature type="binding site" evidence="12">
    <location>
        <position position="537"/>
    </location>
    <ligand>
        <name>Zn(2+)</name>
        <dbReference type="ChEBI" id="CHEBI:29105"/>
        <label>2</label>
    </ligand>
</feature>
<dbReference type="Pfam" id="PF00270">
    <property type="entry name" value="DEAD"/>
    <property type="match status" value="1"/>
</dbReference>
<keyword evidence="1 12" id="KW-0639">Primosome</keyword>
<dbReference type="CDD" id="cd18804">
    <property type="entry name" value="SF2_C_priA"/>
    <property type="match status" value="1"/>
</dbReference>
<dbReference type="Gene3D" id="3.40.1440.60">
    <property type="entry name" value="PriA, 3(prime) DNA-binding domain"/>
    <property type="match status" value="1"/>
</dbReference>
<evidence type="ECO:0000259" key="13">
    <source>
        <dbReference type="PROSITE" id="PS51192"/>
    </source>
</evidence>
<dbReference type="InterPro" id="IPR041236">
    <property type="entry name" value="PriA_C"/>
</dbReference>
<evidence type="ECO:0000313" key="15">
    <source>
        <dbReference type="EMBL" id="KAB3533142.1"/>
    </source>
</evidence>
<organism evidence="15 16">
    <name type="scientific">Alkaliphilus serpentinus</name>
    <dbReference type="NCBI Taxonomy" id="1482731"/>
    <lineage>
        <taxon>Bacteria</taxon>
        <taxon>Bacillati</taxon>
        <taxon>Bacillota</taxon>
        <taxon>Clostridia</taxon>
        <taxon>Peptostreptococcales</taxon>
        <taxon>Natronincolaceae</taxon>
        <taxon>Alkaliphilus</taxon>
    </lineage>
</organism>
<evidence type="ECO:0000256" key="9">
    <source>
        <dbReference type="ARBA" id="ARBA00023125"/>
    </source>
</evidence>
<dbReference type="Pfam" id="PF18074">
    <property type="entry name" value="PriA_C"/>
    <property type="match status" value="1"/>
</dbReference>
<evidence type="ECO:0000256" key="6">
    <source>
        <dbReference type="ARBA" id="ARBA00022806"/>
    </source>
</evidence>
<feature type="binding site" evidence="12">
    <location>
        <position position="528"/>
    </location>
    <ligand>
        <name>Zn(2+)</name>
        <dbReference type="ChEBI" id="CHEBI:29105"/>
        <label>1</label>
    </ligand>
</feature>
<keyword evidence="16" id="KW-1185">Reference proteome</keyword>
<feature type="binding site" evidence="12">
    <location>
        <position position="568"/>
    </location>
    <ligand>
        <name>Zn(2+)</name>
        <dbReference type="ChEBI" id="CHEBI:29105"/>
        <label>1</label>
    </ligand>
</feature>
<comment type="catalytic activity">
    <reaction evidence="12">
        <text>Couples ATP hydrolysis with the unwinding of duplex DNA by translocating in the 3'-5' direction.</text>
        <dbReference type="EC" id="5.6.2.4"/>
    </reaction>
</comment>
<keyword evidence="7 12" id="KW-0862">Zinc</keyword>
<sequence length="828" mass="94618">MDSKKLVAQVIVDNNSHQTDKLFDYLIPPHLINILKIGMRVLVPFGKGNKRLEAYLLNIAVIKEESLKLKEIITPLDYHSILSENQIKMVFWMRKKYMCKFIEAIHCIIPTGIVNKEKRILHLTKENWRNFIPHQQHKQMQIMMLLEEHGGSLSQDLINKTLPFKDCYQAIKSLEEEGYLDIEYQLSSRVNIKREQYVKLKKTIEEIDIVLNELNRAPKQVAMLEYLLKHREAKTTDITKTINTTNATIRALEAKGLITIFEKESKRNPFSTDEVELYPKLKATEEQENIIKEIVGDIIDNRSNNYLIHGITGSGKTEIYLQLMEVAKAEGKEGIILVPEISLTPQTVERFRGRFGEGIAVFHSNLSEGERYDEWRRISEGKVDMVIGARSAIFAPFNNLGLIIVDEEHEQTYKSEQNPKYHAIDIAFLRGMTEKAVVVLGSATPSIENYYKAQKGEIKLRTLEKRPQMAKLPEVEVIDMKEELDTGNTSILSNRLKSLIMENLEKKKQTILFLNRRGYSTFVSCRSCGHVVKCNHCDISMTFHMGTKSLNCHYCGLKISAPTSCPSCNSNRIKYFGAGTQKLERVIEGQFPGARVARLDLDVTGKKGAHERILADFKKGNKDILIGTQMISKGLDFPNVTLVGIISIDSTLNLPDFRASERSFQLITQVAGRAGRSLQAGRVVLQTYDPNHFSIVTASKHDFKGFYNEELEIRKEFAYPPFNNLIALNFSGGRDDELFQYVNKIADGIRYILQSKGYQSMNDMLLGPNAAIIPKINNKYRYQILLKDHGVELGTLKRLIRYFFIQHRQKYLPKGILAGIDINPYNLM</sequence>
<name>A0A833MBD8_9FIRM</name>
<comment type="cofactor">
    <cofactor evidence="12">
        <name>Zn(2+)</name>
        <dbReference type="ChEBI" id="CHEBI:29105"/>
    </cofactor>
    <text evidence="12">Binds 2 zinc ions per subunit.</text>
</comment>
<evidence type="ECO:0000256" key="8">
    <source>
        <dbReference type="ARBA" id="ARBA00022840"/>
    </source>
</evidence>